<feature type="transmembrane region" description="Helical" evidence="9">
    <location>
        <begin position="323"/>
        <end position="341"/>
    </location>
</feature>
<gene>
    <name evidence="12" type="ORF">ACAOBT_LOCUS24595</name>
</gene>
<evidence type="ECO:0000256" key="3">
    <source>
        <dbReference type="ARBA" id="ARBA00022692"/>
    </source>
</evidence>
<feature type="transmembrane region" description="Helical" evidence="9">
    <location>
        <begin position="353"/>
        <end position="373"/>
    </location>
</feature>
<dbReference type="InterPro" id="IPR051384">
    <property type="entry name" value="Mth_GPCR"/>
</dbReference>
<feature type="chain" id="PRO_5040236645" description="G-protein coupled receptors family 2 profile 2 domain-containing protein" evidence="10">
    <location>
        <begin position="16"/>
        <end position="632"/>
    </location>
</feature>
<evidence type="ECO:0000256" key="6">
    <source>
        <dbReference type="ARBA" id="ARBA00023136"/>
    </source>
</evidence>
<keyword evidence="5" id="KW-0297">G-protein coupled receptor</keyword>
<keyword evidence="6 9" id="KW-0472">Membrane</keyword>
<feature type="signal peptide" evidence="10">
    <location>
        <begin position="1"/>
        <end position="15"/>
    </location>
</feature>
<dbReference type="GO" id="GO:0012505">
    <property type="term" value="C:endomembrane system"/>
    <property type="evidence" value="ECO:0007669"/>
    <property type="project" value="UniProtKB-SubCell"/>
</dbReference>
<dbReference type="Pfam" id="PF00002">
    <property type="entry name" value="7tm_2"/>
    <property type="match status" value="1"/>
</dbReference>
<dbReference type="Proteomes" id="UP001152888">
    <property type="component" value="Unassembled WGS sequence"/>
</dbReference>
<keyword evidence="4 9" id="KW-1133">Transmembrane helix</keyword>
<evidence type="ECO:0000256" key="9">
    <source>
        <dbReference type="SAM" id="Phobius"/>
    </source>
</evidence>
<dbReference type="Gene3D" id="1.20.1070.10">
    <property type="entry name" value="Rhodopsin 7-helix transmembrane proteins"/>
    <property type="match status" value="1"/>
</dbReference>
<evidence type="ECO:0000256" key="5">
    <source>
        <dbReference type="ARBA" id="ARBA00023040"/>
    </source>
</evidence>
<dbReference type="PANTHER" id="PTHR47154">
    <property type="entry name" value="G-PROTEIN COUPLED RECEPTOR MTH-RELATED"/>
    <property type="match status" value="1"/>
</dbReference>
<evidence type="ECO:0000256" key="2">
    <source>
        <dbReference type="ARBA" id="ARBA00008979"/>
    </source>
</evidence>
<reference evidence="12" key="1">
    <citation type="submission" date="2022-03" db="EMBL/GenBank/DDBJ databases">
        <authorList>
            <person name="Sayadi A."/>
        </authorList>
    </citation>
    <scope>NUCLEOTIDE SEQUENCE</scope>
</reference>
<dbReference type="EMBL" id="CAKOFQ010007341">
    <property type="protein sequence ID" value="CAH1998803.1"/>
    <property type="molecule type" value="Genomic_DNA"/>
</dbReference>
<evidence type="ECO:0000256" key="7">
    <source>
        <dbReference type="ARBA" id="ARBA00023170"/>
    </source>
</evidence>
<keyword evidence="7" id="KW-0675">Receptor</keyword>
<dbReference type="InterPro" id="IPR017981">
    <property type="entry name" value="GPCR_2-like_7TM"/>
</dbReference>
<keyword evidence="13" id="KW-1185">Reference proteome</keyword>
<comment type="subcellular location">
    <subcellularLocation>
        <location evidence="1">Endomembrane system</location>
        <topology evidence="1">Multi-pass membrane protein</topology>
    </subcellularLocation>
</comment>
<sequence>MDKCHFLVILSTVYSLQVTCLFQKCCEDDVGFVMRNNSYVCENDKNAALDDAGSSELYIFSNHSQNTSSNCIETFETAVAVFHRTGNGYKHKENITNQVIRKCCPRNFCYDSQRHTCTNSSLGRNTLVSFSPIGLFHCLVIMDYKISSTSNAFNEINRTHMLVNDLSRVVSKDSMCFDKETSGEYIIRICEDLKICEAMRCIHKCCPDGHSFVNGSKCEKTWIHGINLELFSGAVEDFQDNFAIIHGYSPLYPIQHYMKYRINSRGTFFVSDRDGNKTYLASERSYCFEHATKGGRTLGYVLFRFFPNIEDVPLDTKFMVNRWAMAISVVFLLITSLFYIFTKETRKVFGKCLVSLCFSLLILFVMLAAYIPFKKNLLEKRYSHVCKSVGFLITYLSFSCFIWFQVLCFDIYRTFGSSSNQIVVDKKKRNMRRFLYFSLYGWGVPLLLTSLPALFHYKDVLPAPIRVEVAVTKCIIEKRDGNYAEIVFRIIPLTIIQVADIILFVKTIRYCLKVRKDIQKLSENNSKKKRFSVKQERLVLVIKLSVTMGMLFLFELISSFVDFKMNPTTANIEIIWDVINCLQGLFIFIIFVCKKKTFEGCKKRIDIDRLRKISLTSNTRVTSVPASTRRIR</sequence>
<dbReference type="PROSITE" id="PS50261">
    <property type="entry name" value="G_PROTEIN_RECEP_F2_4"/>
    <property type="match status" value="1"/>
</dbReference>
<organism evidence="12 13">
    <name type="scientific">Acanthoscelides obtectus</name>
    <name type="common">Bean weevil</name>
    <name type="synonym">Bruchus obtectus</name>
    <dbReference type="NCBI Taxonomy" id="200917"/>
    <lineage>
        <taxon>Eukaryota</taxon>
        <taxon>Metazoa</taxon>
        <taxon>Ecdysozoa</taxon>
        <taxon>Arthropoda</taxon>
        <taxon>Hexapoda</taxon>
        <taxon>Insecta</taxon>
        <taxon>Pterygota</taxon>
        <taxon>Neoptera</taxon>
        <taxon>Endopterygota</taxon>
        <taxon>Coleoptera</taxon>
        <taxon>Polyphaga</taxon>
        <taxon>Cucujiformia</taxon>
        <taxon>Chrysomeloidea</taxon>
        <taxon>Chrysomelidae</taxon>
        <taxon>Bruchinae</taxon>
        <taxon>Bruchini</taxon>
        <taxon>Acanthoscelides</taxon>
    </lineage>
</organism>
<dbReference type="AlphaFoldDB" id="A0A9P0LS13"/>
<proteinExistence type="inferred from homology"/>
<dbReference type="OrthoDB" id="8192055at2759"/>
<feature type="transmembrane region" description="Helical" evidence="9">
    <location>
        <begin position="434"/>
        <end position="455"/>
    </location>
</feature>
<protein>
    <recommendedName>
        <fullName evidence="11">G-protein coupled receptors family 2 profile 2 domain-containing protein</fullName>
    </recommendedName>
</protein>
<dbReference type="SUPFAM" id="SSF63877">
    <property type="entry name" value="Methuselah ectodomain"/>
    <property type="match status" value="1"/>
</dbReference>
<evidence type="ECO:0000313" key="13">
    <source>
        <dbReference type="Proteomes" id="UP001152888"/>
    </source>
</evidence>
<evidence type="ECO:0000256" key="4">
    <source>
        <dbReference type="ARBA" id="ARBA00022989"/>
    </source>
</evidence>
<dbReference type="PANTHER" id="PTHR47154:SF2">
    <property type="entry name" value="G-PROTEIN COUPLED RECEPTOR MTH-RELATED"/>
    <property type="match status" value="1"/>
</dbReference>
<feature type="transmembrane region" description="Helical" evidence="9">
    <location>
        <begin position="486"/>
        <end position="505"/>
    </location>
</feature>
<comment type="similarity">
    <text evidence="2">Belongs to the G-protein coupled receptor 2 family. Mth subfamily.</text>
</comment>
<accession>A0A9P0LS13</accession>
<dbReference type="CDD" id="cd15039">
    <property type="entry name" value="7tmB3_Methuselah-like"/>
    <property type="match status" value="1"/>
</dbReference>
<keyword evidence="3 9" id="KW-0812">Transmembrane</keyword>
<name>A0A9P0LS13_ACAOB</name>
<evidence type="ECO:0000256" key="8">
    <source>
        <dbReference type="ARBA" id="ARBA00023224"/>
    </source>
</evidence>
<dbReference type="GO" id="GO:0007166">
    <property type="term" value="P:cell surface receptor signaling pathway"/>
    <property type="evidence" value="ECO:0007669"/>
    <property type="project" value="InterPro"/>
</dbReference>
<dbReference type="InterPro" id="IPR036272">
    <property type="entry name" value="Methuselah_N_sf"/>
</dbReference>
<dbReference type="GO" id="GO:0005886">
    <property type="term" value="C:plasma membrane"/>
    <property type="evidence" value="ECO:0007669"/>
    <property type="project" value="TreeGrafter"/>
</dbReference>
<feature type="domain" description="G-protein coupled receptors family 2 profile 2" evidence="11">
    <location>
        <begin position="317"/>
        <end position="595"/>
    </location>
</feature>
<evidence type="ECO:0000256" key="1">
    <source>
        <dbReference type="ARBA" id="ARBA00004127"/>
    </source>
</evidence>
<evidence type="ECO:0000259" key="11">
    <source>
        <dbReference type="PROSITE" id="PS50261"/>
    </source>
</evidence>
<comment type="caution">
    <text evidence="12">The sequence shown here is derived from an EMBL/GenBank/DDBJ whole genome shotgun (WGS) entry which is preliminary data.</text>
</comment>
<dbReference type="InterPro" id="IPR000832">
    <property type="entry name" value="GPCR_2_secretin-like"/>
</dbReference>
<evidence type="ECO:0000313" key="12">
    <source>
        <dbReference type="EMBL" id="CAH1998803.1"/>
    </source>
</evidence>
<keyword evidence="8" id="KW-0807">Transducer</keyword>
<evidence type="ECO:0000256" key="10">
    <source>
        <dbReference type="SAM" id="SignalP"/>
    </source>
</evidence>
<feature type="transmembrane region" description="Helical" evidence="9">
    <location>
        <begin position="574"/>
        <end position="593"/>
    </location>
</feature>
<keyword evidence="10" id="KW-0732">Signal</keyword>
<dbReference type="GO" id="GO:0008528">
    <property type="term" value="F:G protein-coupled peptide receptor activity"/>
    <property type="evidence" value="ECO:0007669"/>
    <property type="project" value="TreeGrafter"/>
</dbReference>
<feature type="transmembrane region" description="Helical" evidence="9">
    <location>
        <begin position="393"/>
        <end position="413"/>
    </location>
</feature>
<feature type="transmembrane region" description="Helical" evidence="9">
    <location>
        <begin position="537"/>
        <end position="554"/>
    </location>
</feature>